<gene>
    <name evidence="1" type="ORF">LCGC14_1633710</name>
</gene>
<dbReference type="EMBL" id="LAZR01013515">
    <property type="protein sequence ID" value="KKM21601.1"/>
    <property type="molecule type" value="Genomic_DNA"/>
</dbReference>
<organism evidence="1">
    <name type="scientific">marine sediment metagenome</name>
    <dbReference type="NCBI Taxonomy" id="412755"/>
    <lineage>
        <taxon>unclassified sequences</taxon>
        <taxon>metagenomes</taxon>
        <taxon>ecological metagenomes</taxon>
    </lineage>
</organism>
<feature type="non-terminal residue" evidence="1">
    <location>
        <position position="1"/>
    </location>
</feature>
<dbReference type="AlphaFoldDB" id="A0A0F9I1V5"/>
<protein>
    <submittedName>
        <fullName evidence="1">Uncharacterized protein</fullName>
    </submittedName>
</protein>
<proteinExistence type="predicted"/>
<evidence type="ECO:0000313" key="1">
    <source>
        <dbReference type="EMBL" id="KKM21601.1"/>
    </source>
</evidence>
<reference evidence="1" key="1">
    <citation type="journal article" date="2015" name="Nature">
        <title>Complex archaea that bridge the gap between prokaryotes and eukaryotes.</title>
        <authorList>
            <person name="Spang A."/>
            <person name="Saw J.H."/>
            <person name="Jorgensen S.L."/>
            <person name="Zaremba-Niedzwiedzka K."/>
            <person name="Martijn J."/>
            <person name="Lind A.E."/>
            <person name="van Eijk R."/>
            <person name="Schleper C."/>
            <person name="Guy L."/>
            <person name="Ettema T.J."/>
        </authorList>
    </citation>
    <scope>NUCLEOTIDE SEQUENCE</scope>
</reference>
<comment type="caution">
    <text evidence="1">The sequence shown here is derived from an EMBL/GenBank/DDBJ whole genome shotgun (WGS) entry which is preliminary data.</text>
</comment>
<name>A0A0F9I1V5_9ZZZZ</name>
<accession>A0A0F9I1V5</accession>
<sequence>LAESDKVSEKPDCDGGCSSCESHACDIDETAKDVTDGPISESAPTAEEVSKADLEVFLNENPITGDVEDVEDLKMTGGDVEESDAE</sequence>